<organism evidence="7 8">
    <name type="scientific">Plantactinospora mayteni</name>
    <dbReference type="NCBI Taxonomy" id="566021"/>
    <lineage>
        <taxon>Bacteria</taxon>
        <taxon>Bacillati</taxon>
        <taxon>Actinomycetota</taxon>
        <taxon>Actinomycetes</taxon>
        <taxon>Micromonosporales</taxon>
        <taxon>Micromonosporaceae</taxon>
        <taxon>Plantactinospora</taxon>
    </lineage>
</organism>
<feature type="transmembrane region" description="Helical" evidence="5">
    <location>
        <begin position="6"/>
        <end position="25"/>
    </location>
</feature>
<evidence type="ECO:0000256" key="4">
    <source>
        <dbReference type="ARBA" id="ARBA00023136"/>
    </source>
</evidence>
<comment type="subcellular location">
    <subcellularLocation>
        <location evidence="1">Membrane</location>
        <topology evidence="1">Multi-pass membrane protein</topology>
    </subcellularLocation>
</comment>
<dbReference type="Pfam" id="PF07291">
    <property type="entry name" value="MauE"/>
    <property type="match status" value="1"/>
</dbReference>
<dbReference type="Proteomes" id="UP000621500">
    <property type="component" value="Unassembled WGS sequence"/>
</dbReference>
<name>A0ABQ4EMJ4_9ACTN</name>
<keyword evidence="8" id="KW-1185">Reference proteome</keyword>
<evidence type="ECO:0000313" key="7">
    <source>
        <dbReference type="EMBL" id="GIG95866.1"/>
    </source>
</evidence>
<feature type="transmembrane region" description="Helical" evidence="5">
    <location>
        <begin position="117"/>
        <end position="139"/>
    </location>
</feature>
<gene>
    <name evidence="7" type="ORF">Pma05_24390</name>
</gene>
<accession>A0ABQ4EMJ4</accession>
<dbReference type="EMBL" id="BONX01000012">
    <property type="protein sequence ID" value="GIG95866.1"/>
    <property type="molecule type" value="Genomic_DNA"/>
</dbReference>
<keyword evidence="3 5" id="KW-1133">Transmembrane helix</keyword>
<feature type="transmembrane region" description="Helical" evidence="5">
    <location>
        <begin position="151"/>
        <end position="173"/>
    </location>
</feature>
<dbReference type="InterPro" id="IPR009908">
    <property type="entry name" value="Methylamine_util_MauE"/>
</dbReference>
<evidence type="ECO:0000256" key="3">
    <source>
        <dbReference type="ARBA" id="ARBA00022989"/>
    </source>
</evidence>
<feature type="domain" description="Methylamine utilisation protein MauE" evidence="6">
    <location>
        <begin position="4"/>
        <end position="131"/>
    </location>
</feature>
<evidence type="ECO:0000256" key="2">
    <source>
        <dbReference type="ARBA" id="ARBA00022692"/>
    </source>
</evidence>
<sequence>MLQSLAALQSLLVGVVLIWSARIKLFDRRAAEQARTSALGTLLGAERAVPAYRVLGGAELLLGILLVLPPAPVAEPLAAAALAAGFVGYLGYARRVAPDASCGCLSAKATPVTGRSIARAGLLVLAGLVGIAAGGTYWLPALTGSPAASAGLLLAEAALVVAFSPEFDSYWLLPLRRLRARLTHPLRGGSGVPLLASVQQLQLSAAYRQVGTLLTSDVRDHWLEESWRMVCYSARYQGRAATAVFAVPAGEVAPDRVRVALVDDSTGATLVSLADPAYAT</sequence>
<keyword evidence="2 5" id="KW-0812">Transmembrane</keyword>
<protein>
    <recommendedName>
        <fullName evidence="6">Methylamine utilisation protein MauE domain-containing protein</fullName>
    </recommendedName>
</protein>
<evidence type="ECO:0000259" key="6">
    <source>
        <dbReference type="Pfam" id="PF07291"/>
    </source>
</evidence>
<keyword evidence="4 5" id="KW-0472">Membrane</keyword>
<evidence type="ECO:0000313" key="8">
    <source>
        <dbReference type="Proteomes" id="UP000621500"/>
    </source>
</evidence>
<evidence type="ECO:0000256" key="5">
    <source>
        <dbReference type="SAM" id="Phobius"/>
    </source>
</evidence>
<evidence type="ECO:0000256" key="1">
    <source>
        <dbReference type="ARBA" id="ARBA00004141"/>
    </source>
</evidence>
<proteinExistence type="predicted"/>
<reference evidence="7 8" key="1">
    <citation type="submission" date="2021-01" db="EMBL/GenBank/DDBJ databases">
        <title>Whole genome shotgun sequence of Plantactinospora mayteni NBRC 109088.</title>
        <authorList>
            <person name="Komaki H."/>
            <person name="Tamura T."/>
        </authorList>
    </citation>
    <scope>NUCLEOTIDE SEQUENCE [LARGE SCALE GENOMIC DNA]</scope>
    <source>
        <strain evidence="7 8">NBRC 109088</strain>
    </source>
</reference>
<comment type="caution">
    <text evidence="7">The sequence shown here is derived from an EMBL/GenBank/DDBJ whole genome shotgun (WGS) entry which is preliminary data.</text>
</comment>
<dbReference type="RefSeq" id="WP_203857426.1">
    <property type="nucleotide sequence ID" value="NZ_BAAAZQ010000008.1"/>
</dbReference>